<evidence type="ECO:0000313" key="3">
    <source>
        <dbReference type="Proteomes" id="UP000019089"/>
    </source>
</evidence>
<feature type="transmembrane region" description="Helical" evidence="1">
    <location>
        <begin position="21"/>
        <end position="43"/>
    </location>
</feature>
<keyword evidence="1" id="KW-0812">Transmembrane</keyword>
<evidence type="ECO:0000313" key="2">
    <source>
        <dbReference type="EMBL" id="AHG43617.1"/>
    </source>
</evidence>
<name>W0MYV5_PSESX</name>
<accession>W0MYV5</accession>
<evidence type="ECO:0000256" key="1">
    <source>
        <dbReference type="SAM" id="Phobius"/>
    </source>
</evidence>
<sequence>MGKARVWIRPVLSIPFYVVSVYLWLIAVMSFIATSLIMLNAPLTAQESGEKIADLVFSIIGIVVAGGFWLLGRYIRTSSFKRRLKVTSPSQSQL</sequence>
<dbReference type="EMBL" id="CP007014">
    <property type="protein sequence ID" value="AHG43617.1"/>
    <property type="molecule type" value="Genomic_DNA"/>
</dbReference>
<proteinExistence type="predicted"/>
<keyword evidence="1" id="KW-0472">Membrane</keyword>
<protein>
    <submittedName>
        <fullName evidence="2">Uncharacterized protein</fullName>
    </submittedName>
</protein>
<dbReference type="HOGENOM" id="CLU_2383945_0_0_6"/>
<dbReference type="AlphaFoldDB" id="W0MYV5"/>
<feature type="transmembrane region" description="Helical" evidence="1">
    <location>
        <begin position="55"/>
        <end position="75"/>
    </location>
</feature>
<dbReference type="Proteomes" id="UP000019089">
    <property type="component" value="Chromosome"/>
</dbReference>
<gene>
    <name evidence="2" type="ORF">N018_13375</name>
</gene>
<keyword evidence="1" id="KW-1133">Transmembrane helix</keyword>
<reference evidence="2 3" key="1">
    <citation type="submission" date="2013-12" db="EMBL/GenBank/DDBJ databases">
        <title>Interactions Between Genome Architecture and Virulence Genes in Pseudomonas syringae, strain CC1557 as a model.</title>
        <authorList>
            <person name="Baltrus D."/>
            <person name="Hockett K."/>
            <person name="Karlsrud E."/>
            <person name="Dougherty K."/>
            <person name="Nishimura M."/>
        </authorList>
    </citation>
    <scope>NUCLEOTIDE SEQUENCE [LARGE SCALE GENOMIC DNA]</scope>
    <source>
        <strain evidence="2 3">CC1557</strain>
    </source>
</reference>
<dbReference type="STRING" id="1357279.N018_13375"/>
<organism evidence="2 3">
    <name type="scientific">Pseudomonas syringae CC1557</name>
    <dbReference type="NCBI Taxonomy" id="1357279"/>
    <lineage>
        <taxon>Bacteria</taxon>
        <taxon>Pseudomonadati</taxon>
        <taxon>Pseudomonadota</taxon>
        <taxon>Gammaproteobacteria</taxon>
        <taxon>Pseudomonadales</taxon>
        <taxon>Pseudomonadaceae</taxon>
        <taxon>Pseudomonas</taxon>
        <taxon>Pseudomonas syringae</taxon>
    </lineage>
</organism>
<dbReference type="KEGG" id="psyr:N018_13375"/>